<organism evidence="8 9">
    <name type="scientific">Massilia cellulosiltytica</name>
    <dbReference type="NCBI Taxonomy" id="2683234"/>
    <lineage>
        <taxon>Bacteria</taxon>
        <taxon>Pseudomonadati</taxon>
        <taxon>Pseudomonadota</taxon>
        <taxon>Betaproteobacteria</taxon>
        <taxon>Burkholderiales</taxon>
        <taxon>Oxalobacteraceae</taxon>
        <taxon>Telluria group</taxon>
        <taxon>Massilia</taxon>
    </lineage>
</organism>
<feature type="domain" description="Outer membrane protein beta-barrel" evidence="7">
    <location>
        <begin position="9"/>
        <end position="191"/>
    </location>
</feature>
<feature type="chain" id="PRO_5030752821" evidence="6">
    <location>
        <begin position="21"/>
        <end position="191"/>
    </location>
</feature>
<dbReference type="PANTHER" id="PTHR35892">
    <property type="entry name" value="OUTER MEMBRANE PROTEIN PAGN-RELATED"/>
    <property type="match status" value="1"/>
</dbReference>
<dbReference type="RefSeq" id="WP_056133924.1">
    <property type="nucleotide sequence ID" value="NZ_CP168562.1"/>
</dbReference>
<keyword evidence="2" id="KW-1134">Transmembrane beta strand</keyword>
<dbReference type="GO" id="GO:0009279">
    <property type="term" value="C:cell outer membrane"/>
    <property type="evidence" value="ECO:0007669"/>
    <property type="project" value="UniProtKB-SubCell"/>
</dbReference>
<sequence>MKKLIVALIATTAAVGAAQAQTTQTQPRAYVGVGIATADHVNSSVGGLTNFDSDGYKASGKIFGGYEFDQNWGVEAGYTDFRNSDFNYTANGVNGSGHTKGNSYYVAGKYNYPVNEQFSVYGKLGLQHSERKLETAALNLKNTDTGAYGAVGVQYNLNQQVALTAEYERYGKSKDFGAKADVWTVGARYSF</sequence>
<evidence type="ECO:0000256" key="1">
    <source>
        <dbReference type="ARBA" id="ARBA00004571"/>
    </source>
</evidence>
<comment type="subcellular location">
    <subcellularLocation>
        <location evidence="1">Cell outer membrane</location>
        <topology evidence="1">Multi-pass membrane protein</topology>
    </subcellularLocation>
</comment>
<evidence type="ECO:0000256" key="4">
    <source>
        <dbReference type="ARBA" id="ARBA00022729"/>
    </source>
</evidence>
<gene>
    <name evidence="8" type="ORF">GPY61_03355</name>
</gene>
<keyword evidence="3" id="KW-0812">Transmembrane</keyword>
<evidence type="ECO:0000256" key="5">
    <source>
        <dbReference type="ARBA" id="ARBA00023136"/>
    </source>
</evidence>
<dbReference type="SUPFAM" id="SSF56925">
    <property type="entry name" value="OMPA-like"/>
    <property type="match status" value="1"/>
</dbReference>
<comment type="caution">
    <text evidence="8">The sequence shown here is derived from an EMBL/GenBank/DDBJ whole genome shotgun (WGS) entry which is preliminary data.</text>
</comment>
<keyword evidence="4 6" id="KW-0732">Signal</keyword>
<dbReference type="Proteomes" id="UP000443353">
    <property type="component" value="Unassembled WGS sequence"/>
</dbReference>
<keyword evidence="5" id="KW-0472">Membrane</keyword>
<evidence type="ECO:0000256" key="2">
    <source>
        <dbReference type="ARBA" id="ARBA00022452"/>
    </source>
</evidence>
<dbReference type="Gene3D" id="2.40.160.20">
    <property type="match status" value="1"/>
</dbReference>
<keyword evidence="9" id="KW-1185">Reference proteome</keyword>
<accession>A0A7X3FW39</accession>
<evidence type="ECO:0000313" key="8">
    <source>
        <dbReference type="EMBL" id="MVW58960.1"/>
    </source>
</evidence>
<dbReference type="InterPro" id="IPR011250">
    <property type="entry name" value="OMP/PagP_B-barrel"/>
</dbReference>
<dbReference type="PANTHER" id="PTHR35892:SF2">
    <property type="entry name" value="OUTER MEMBRANE PROTEIN PAGN"/>
    <property type="match status" value="1"/>
</dbReference>
<dbReference type="Pfam" id="PF13505">
    <property type="entry name" value="OMP_b-brl"/>
    <property type="match status" value="1"/>
</dbReference>
<evidence type="ECO:0000256" key="3">
    <source>
        <dbReference type="ARBA" id="ARBA00022692"/>
    </source>
</evidence>
<name>A0A7X3FW39_9BURK</name>
<dbReference type="InterPro" id="IPR051723">
    <property type="entry name" value="Bact_OM_Invasion-Related"/>
</dbReference>
<dbReference type="EMBL" id="WSES01000001">
    <property type="protein sequence ID" value="MVW58960.1"/>
    <property type="molecule type" value="Genomic_DNA"/>
</dbReference>
<protein>
    <submittedName>
        <fullName evidence="8">Outer membrane beta-barrel protein</fullName>
    </submittedName>
</protein>
<evidence type="ECO:0000259" key="7">
    <source>
        <dbReference type="Pfam" id="PF13505"/>
    </source>
</evidence>
<proteinExistence type="predicted"/>
<reference evidence="8 9" key="1">
    <citation type="submission" date="2019-12" db="EMBL/GenBank/DDBJ databases">
        <authorList>
            <person name="Li C."/>
            <person name="Zhao J."/>
        </authorList>
    </citation>
    <scope>NUCLEOTIDE SEQUENCE [LARGE SCALE GENOMIC DNA]</scope>
    <source>
        <strain evidence="8 9">NEAU-DD11</strain>
    </source>
</reference>
<evidence type="ECO:0000256" key="6">
    <source>
        <dbReference type="SAM" id="SignalP"/>
    </source>
</evidence>
<feature type="signal peptide" evidence="6">
    <location>
        <begin position="1"/>
        <end position="20"/>
    </location>
</feature>
<dbReference type="AlphaFoldDB" id="A0A7X3FW39"/>
<evidence type="ECO:0000313" key="9">
    <source>
        <dbReference type="Proteomes" id="UP000443353"/>
    </source>
</evidence>
<dbReference type="InterPro" id="IPR027385">
    <property type="entry name" value="Beta-barrel_OMP"/>
</dbReference>